<dbReference type="SMART" id="SM00209">
    <property type="entry name" value="TSP1"/>
    <property type="match status" value="2"/>
</dbReference>
<feature type="domain" description="EGF-like" evidence="6">
    <location>
        <begin position="677"/>
        <end position="719"/>
    </location>
</feature>
<evidence type="ECO:0008006" key="11">
    <source>
        <dbReference type="Google" id="ProtNLM"/>
    </source>
</evidence>
<evidence type="ECO:0000256" key="1">
    <source>
        <dbReference type="ARBA" id="ARBA00022536"/>
    </source>
</evidence>
<keyword evidence="5" id="KW-0732">Signal</keyword>
<dbReference type="InterPro" id="IPR004352">
    <property type="entry name" value="GH114_TIM-barrel"/>
</dbReference>
<dbReference type="PROSITE" id="PS50092">
    <property type="entry name" value="TSP1"/>
    <property type="match status" value="1"/>
</dbReference>
<dbReference type="SMART" id="SM00108">
    <property type="entry name" value="B_lectin"/>
    <property type="match status" value="1"/>
</dbReference>
<dbReference type="SUPFAM" id="SSF51445">
    <property type="entry name" value="(Trans)glycosidases"/>
    <property type="match status" value="1"/>
</dbReference>
<dbReference type="SUPFAM" id="SSF51110">
    <property type="entry name" value="alpha-D-mannose-specific plant lectins"/>
    <property type="match status" value="1"/>
</dbReference>
<evidence type="ECO:0000256" key="4">
    <source>
        <dbReference type="PROSITE-ProRule" id="PRU00076"/>
    </source>
</evidence>
<keyword evidence="1 4" id="KW-0245">EGF-like domain</keyword>
<dbReference type="RefSeq" id="XP_014160010.1">
    <property type="nucleotide sequence ID" value="XM_014304535.1"/>
</dbReference>
<dbReference type="GeneID" id="25902228"/>
<evidence type="ECO:0000256" key="5">
    <source>
        <dbReference type="SAM" id="SignalP"/>
    </source>
</evidence>
<dbReference type="PROSITE" id="PS50825">
    <property type="entry name" value="HYR"/>
    <property type="match status" value="1"/>
</dbReference>
<dbReference type="InterPro" id="IPR024731">
    <property type="entry name" value="NELL2-like_EGF"/>
</dbReference>
<evidence type="ECO:0000259" key="8">
    <source>
        <dbReference type="PROSITE" id="PS50927"/>
    </source>
</evidence>
<dbReference type="STRING" id="667725.A0A0L0GD04"/>
<dbReference type="PROSITE" id="PS50026">
    <property type="entry name" value="EGF_3"/>
    <property type="match status" value="1"/>
</dbReference>
<dbReference type="AlphaFoldDB" id="A0A0L0GD04"/>
<feature type="signal peptide" evidence="5">
    <location>
        <begin position="1"/>
        <end position="18"/>
    </location>
</feature>
<keyword evidence="3" id="KW-1015">Disulfide bond</keyword>
<dbReference type="InterPro" id="IPR000884">
    <property type="entry name" value="TSP1_rpt"/>
</dbReference>
<feature type="domain" description="HYR" evidence="7">
    <location>
        <begin position="719"/>
        <end position="802"/>
    </location>
</feature>
<dbReference type="InterPro" id="IPR013785">
    <property type="entry name" value="Aldolase_TIM"/>
</dbReference>
<dbReference type="InterPro" id="IPR001480">
    <property type="entry name" value="Bulb-type_lectin_dom"/>
</dbReference>
<evidence type="ECO:0000259" key="7">
    <source>
        <dbReference type="PROSITE" id="PS50825"/>
    </source>
</evidence>
<keyword evidence="10" id="KW-1185">Reference proteome</keyword>
<dbReference type="Pfam" id="PF03537">
    <property type="entry name" value="Glyco_hydro_114"/>
    <property type="match status" value="1"/>
</dbReference>
<accession>A0A0L0GD04</accession>
<protein>
    <recommendedName>
        <fullName evidence="11">EGF-like domain-containing protein</fullName>
    </recommendedName>
</protein>
<name>A0A0L0GD04_9EUKA</name>
<organism evidence="9 10">
    <name type="scientific">Sphaeroforma arctica JP610</name>
    <dbReference type="NCBI Taxonomy" id="667725"/>
    <lineage>
        <taxon>Eukaryota</taxon>
        <taxon>Ichthyosporea</taxon>
        <taxon>Ichthyophonida</taxon>
        <taxon>Sphaeroforma</taxon>
    </lineage>
</organism>
<dbReference type="eggNOG" id="KOG4475">
    <property type="taxonomic scope" value="Eukaryota"/>
</dbReference>
<evidence type="ECO:0000256" key="3">
    <source>
        <dbReference type="ARBA" id="ARBA00023157"/>
    </source>
</evidence>
<evidence type="ECO:0000256" key="2">
    <source>
        <dbReference type="ARBA" id="ARBA00022737"/>
    </source>
</evidence>
<dbReference type="InterPro" id="IPR036383">
    <property type="entry name" value="TSP1_rpt_sf"/>
</dbReference>
<evidence type="ECO:0000313" key="10">
    <source>
        <dbReference type="Proteomes" id="UP000054560"/>
    </source>
</evidence>
<keyword evidence="2" id="KW-0677">Repeat</keyword>
<dbReference type="InterPro" id="IPR003410">
    <property type="entry name" value="HYR_dom"/>
</dbReference>
<reference evidence="9 10" key="1">
    <citation type="submission" date="2011-02" db="EMBL/GenBank/DDBJ databases">
        <title>The Genome Sequence of Sphaeroforma arctica JP610.</title>
        <authorList>
            <consortium name="The Broad Institute Genome Sequencing Platform"/>
            <person name="Russ C."/>
            <person name="Cuomo C."/>
            <person name="Young S.K."/>
            <person name="Zeng Q."/>
            <person name="Gargeya S."/>
            <person name="Alvarado L."/>
            <person name="Berlin A."/>
            <person name="Chapman S.B."/>
            <person name="Chen Z."/>
            <person name="Freedman E."/>
            <person name="Gellesch M."/>
            <person name="Goldberg J."/>
            <person name="Griggs A."/>
            <person name="Gujja S."/>
            <person name="Heilman E."/>
            <person name="Heiman D."/>
            <person name="Howarth C."/>
            <person name="Mehta T."/>
            <person name="Neiman D."/>
            <person name="Pearson M."/>
            <person name="Roberts A."/>
            <person name="Saif S."/>
            <person name="Shea T."/>
            <person name="Shenoy N."/>
            <person name="Sisk P."/>
            <person name="Stolte C."/>
            <person name="Sykes S."/>
            <person name="White J."/>
            <person name="Yandava C."/>
            <person name="Burger G."/>
            <person name="Gray M.W."/>
            <person name="Holland P.W.H."/>
            <person name="King N."/>
            <person name="Lang F.B.F."/>
            <person name="Roger A.J."/>
            <person name="Ruiz-Trillo I."/>
            <person name="Haas B."/>
            <person name="Nusbaum C."/>
            <person name="Birren B."/>
        </authorList>
    </citation>
    <scope>NUCLEOTIDE SEQUENCE [LARGE SCALE GENOMIC DNA]</scope>
    <source>
        <strain evidence="9 10">JP610</strain>
    </source>
</reference>
<gene>
    <name evidence="9" type="ORF">SARC_01724</name>
</gene>
<sequence>MLCFILISLLSLSSTARAFEPVVAFTEWENQAYCPDGTNSGCSTIGNTKATFTMVNAEETSQFTIAQLKGIGQNVGCYISAGSFYSYSASASDLDETVKGNPVNPDSDSLELWFDITLWQEEIKPYMKAMIEQAAANGCDAILFDKLNCYANNCTVIERPQNVLELHQIQYSKWLAQTAHDVDVAAGLGSNADQVADLVNFFDFALSPDCMAVGNCANYRPFVQQNKAVFGTEVGVKTQDDALAVCKSALNLGMAWLYTTPNTQDNWVACNEIQMTCINNGWGCPTPLVPSLSYSQGVCLDNVCTDEVCCANAPQCALAVTCPAIREPLSDFAIRTCSGERCELSDCCQAPTCVASNVICDKTRSPGPKFNYDRIKCPGDFCTVEDCCEASLTCDAFECPPETSTIIDQPEQKQCADQVGGCTTTDCCKPLPKCWEQINDCGEQIPAADYATKTCATEVCDPAECCASVFFMYEDGPEPGAFYQSPSPRGTPMPSPSPEVVWEVPDVTEVKGLWSSWGACSAECNGGVQYRVCSQRISGACGDGLAWKNCNEFECSQVIAQPTPSANSNTNNNNTSNSDTPAFTLPTAPLVPGSVEQPVDGAWSDWSPCSQSCGSGIRQRACNNPSALNGGAYCTGISIESCNIFTCGSGGFEAILPNAGNTDTDGSTVVNPTLKPLDNACTNQLLNNCDANAICETVNGTSFKCTCRPGFTGTGELCSDTTAPIMRCPERLYESAPLGQPGTMIPFTQLITAVDNGNLAGEVECNMDSGAFFGIGLTDVTCQVSDLSGNIATCTFPIVVVKPDAALATAIVSVGTTVTPAPSPVSSNPTAVNSPVASLVPVVPTTIELPPGRTSAPVPVSPAATIPVLSPSSIPASPSQVPVPVSPSPAAASSSPCVPTTVPCPAGNSGVYTVPCTSAGVQGELEGECVACEEGNYCVNGVQTQCPSDAYAAKMGQQACLPIPDGYFCLDTGVSVAGLDERALSITSGNQPSPTGCTAITQCPAGFACQQGKVATCGSARSLYQDAQGQATCKVFNPAELVCEDSTAEQCTKVVSKFTLAAGEMMYPNQRVLQSNCGHTFKIGEDGNLVAYYQDTPYWDAGTNDMGQSPYLHMKVDGNLEEWVSTRNEPLWQTNTADPRGTKPFSFMLLDSGNLVVVDGIGIIKWQTNVLKGPCIPDY</sequence>
<dbReference type="OrthoDB" id="6273859at2759"/>
<dbReference type="SMART" id="SM00181">
    <property type="entry name" value="EGF"/>
    <property type="match status" value="1"/>
</dbReference>
<dbReference type="InterPro" id="IPR000742">
    <property type="entry name" value="EGF"/>
</dbReference>
<dbReference type="Gene3D" id="2.90.10.30">
    <property type="match status" value="1"/>
</dbReference>
<dbReference type="PANTHER" id="PTHR35273:SF2">
    <property type="entry name" value="ALPHA-GALACTOSIDASE"/>
    <property type="match status" value="1"/>
</dbReference>
<dbReference type="Gene3D" id="2.10.25.10">
    <property type="entry name" value="Laminin"/>
    <property type="match status" value="1"/>
</dbReference>
<evidence type="ECO:0000259" key="6">
    <source>
        <dbReference type="PROSITE" id="PS50026"/>
    </source>
</evidence>
<dbReference type="EMBL" id="KQ241667">
    <property type="protein sequence ID" value="KNC86108.1"/>
    <property type="molecule type" value="Genomic_DNA"/>
</dbReference>
<feature type="chain" id="PRO_5005539203" description="EGF-like domain-containing protein" evidence="5">
    <location>
        <begin position="19"/>
        <end position="1179"/>
    </location>
</feature>
<dbReference type="Gene3D" id="2.20.100.10">
    <property type="entry name" value="Thrombospondin type-1 (TSP1) repeat"/>
    <property type="match status" value="1"/>
</dbReference>
<dbReference type="Gene3D" id="3.20.20.70">
    <property type="entry name" value="Aldolase class I"/>
    <property type="match status" value="1"/>
</dbReference>
<evidence type="ECO:0000313" key="9">
    <source>
        <dbReference type="EMBL" id="KNC86108.1"/>
    </source>
</evidence>
<dbReference type="InterPro" id="IPR036426">
    <property type="entry name" value="Bulb-type_lectin_dom_sf"/>
</dbReference>
<dbReference type="Pfam" id="PF00090">
    <property type="entry name" value="TSP_1"/>
    <property type="match status" value="1"/>
</dbReference>
<comment type="caution">
    <text evidence="4">Lacks conserved residue(s) required for the propagation of feature annotation.</text>
</comment>
<dbReference type="PROSITE" id="PS50927">
    <property type="entry name" value="BULB_LECTIN"/>
    <property type="match status" value="1"/>
</dbReference>
<dbReference type="Proteomes" id="UP000054560">
    <property type="component" value="Unassembled WGS sequence"/>
</dbReference>
<dbReference type="PROSITE" id="PS01186">
    <property type="entry name" value="EGF_2"/>
    <property type="match status" value="1"/>
</dbReference>
<feature type="domain" description="Bulb-type lectin" evidence="8">
    <location>
        <begin position="1057"/>
        <end position="1170"/>
    </location>
</feature>
<proteinExistence type="predicted"/>
<dbReference type="Pfam" id="PF12947">
    <property type="entry name" value="EGF_3"/>
    <property type="match status" value="1"/>
</dbReference>
<dbReference type="PANTHER" id="PTHR35273">
    <property type="entry name" value="ALPHA-1,4 POLYGALACTOSAMINIDASE, PUTATIVE (AFU_ORTHOLOGUE AFUA_3G07890)-RELATED"/>
    <property type="match status" value="1"/>
</dbReference>
<dbReference type="InterPro" id="IPR017853">
    <property type="entry name" value="GH"/>
</dbReference>
<dbReference type="SUPFAM" id="SSF82895">
    <property type="entry name" value="TSP-1 type 1 repeat"/>
    <property type="match status" value="2"/>
</dbReference>
<dbReference type="Pfam" id="PF02494">
    <property type="entry name" value="HYR"/>
    <property type="match status" value="1"/>
</dbReference>